<dbReference type="Gene3D" id="3.40.50.1580">
    <property type="entry name" value="Nucleoside phosphorylase domain"/>
    <property type="match status" value="1"/>
</dbReference>
<dbReference type="InterPro" id="IPR035994">
    <property type="entry name" value="Nucleoside_phosphorylase_sf"/>
</dbReference>
<comment type="caution">
    <text evidence="1">The sequence shown here is derived from an EMBL/GenBank/DDBJ whole genome shotgun (WGS) entry which is preliminary data.</text>
</comment>
<dbReference type="GO" id="GO:0009116">
    <property type="term" value="P:nucleoside metabolic process"/>
    <property type="evidence" value="ECO:0007669"/>
    <property type="project" value="InterPro"/>
</dbReference>
<dbReference type="EMBL" id="SRMI01000009">
    <property type="protein sequence ID" value="TVY64134.1"/>
    <property type="molecule type" value="Genomic_DNA"/>
</dbReference>
<dbReference type="AlphaFoldDB" id="A0A559KVV2"/>
<dbReference type="PANTHER" id="PTHR46082">
    <property type="entry name" value="ATP/GTP-BINDING PROTEIN-RELATED"/>
    <property type="match status" value="1"/>
</dbReference>
<sequence>MADPSTYTVGWICALTTELNAAESLFDEEYDVTLDAQAPGDNNRYSFGRMGKHDVVVASLPEYGIGPAASVATYMLRTFPNIRPRLMVGIGGGASSPKHDIRLGDVVVSVPFGAKGGVLHHECGKKIQKQEFQFTGSLNQPPQFLLTAVGILEADYEGQGHELNERIEKALSKRPRLRKRYARPLVATDRLFESSHTHRESPAPAACTDNCGEENLITREARGDDDDDSMIHYGLIASSDKLMKDATIRDELAREEGVLCFEMEAAGLMNHFLCLNVGSEQGMAGPSQKRVRLEVLKLPGSSSLSVRKQTISPLS</sequence>
<reference evidence="1 2" key="1">
    <citation type="journal article" date="2019" name="Microbiol. Resour. Announc.">
        <title>High-quality draft genome sequence of Fusarium oxysporum f. sp. cubense strain 160527, a causal agent of Panama disease.</title>
        <authorList>
            <person name="Asai S."/>
            <person name="Ayukawa Y."/>
            <person name="Gan P."/>
            <person name="Masuda S."/>
            <person name="Komatsu K."/>
            <person name="Shirasu K."/>
            <person name="Arie T."/>
        </authorList>
    </citation>
    <scope>NUCLEOTIDE SEQUENCE [LARGE SCALE GENOMIC DNA]</scope>
    <source>
        <strain evidence="1 2">160527</strain>
    </source>
</reference>
<protein>
    <submittedName>
        <fullName evidence="1">Uncharacterized protein</fullName>
    </submittedName>
</protein>
<proteinExistence type="predicted"/>
<gene>
    <name evidence="1" type="ORF">Focb16_v014488</name>
</gene>
<dbReference type="Proteomes" id="UP000320707">
    <property type="component" value="Unassembled WGS sequence"/>
</dbReference>
<dbReference type="PANTHER" id="PTHR46082:SF11">
    <property type="entry name" value="AAA+ ATPASE DOMAIN-CONTAINING PROTEIN-RELATED"/>
    <property type="match status" value="1"/>
</dbReference>
<dbReference type="GO" id="GO:0003824">
    <property type="term" value="F:catalytic activity"/>
    <property type="evidence" value="ECO:0007669"/>
    <property type="project" value="InterPro"/>
</dbReference>
<dbReference type="SUPFAM" id="SSF53167">
    <property type="entry name" value="Purine and uridine phosphorylases"/>
    <property type="match status" value="1"/>
</dbReference>
<dbReference type="InterPro" id="IPR053137">
    <property type="entry name" value="NLR-like"/>
</dbReference>
<organism evidence="1 2">
    <name type="scientific">Fusarium oxysporum f. sp. cubense</name>
    <dbReference type="NCBI Taxonomy" id="61366"/>
    <lineage>
        <taxon>Eukaryota</taxon>
        <taxon>Fungi</taxon>
        <taxon>Dikarya</taxon>
        <taxon>Ascomycota</taxon>
        <taxon>Pezizomycotina</taxon>
        <taxon>Sordariomycetes</taxon>
        <taxon>Hypocreomycetidae</taxon>
        <taxon>Hypocreales</taxon>
        <taxon>Nectriaceae</taxon>
        <taxon>Fusarium</taxon>
        <taxon>Fusarium oxysporum species complex</taxon>
    </lineage>
</organism>
<name>A0A559KVV2_FUSOC</name>
<evidence type="ECO:0000313" key="2">
    <source>
        <dbReference type="Proteomes" id="UP000320707"/>
    </source>
</evidence>
<evidence type="ECO:0000313" key="1">
    <source>
        <dbReference type="EMBL" id="TVY64134.1"/>
    </source>
</evidence>
<accession>A0A559KVV2</accession>